<dbReference type="GO" id="GO:0071230">
    <property type="term" value="P:cellular response to amino acid stimulus"/>
    <property type="evidence" value="ECO:0007669"/>
    <property type="project" value="TreeGrafter"/>
</dbReference>
<dbReference type="Proteomes" id="UP000054408">
    <property type="component" value="Unassembled WGS sequence"/>
</dbReference>
<gene>
    <name evidence="2" type="ORF">AMSG_07800</name>
</gene>
<dbReference type="PANTHER" id="PTHR13378">
    <property type="entry name" value="REGULATOR COMPLEX PROTEIN LAMTOR3"/>
    <property type="match status" value="1"/>
</dbReference>
<protein>
    <submittedName>
        <fullName evidence="2">Mitogen-activated protein kinase scaffold protein 1</fullName>
    </submittedName>
</protein>
<evidence type="ECO:0000313" key="3">
    <source>
        <dbReference type="Proteomes" id="UP000054408"/>
    </source>
</evidence>
<dbReference type="SMART" id="SM01278">
    <property type="entry name" value="MAPKK1_Int"/>
    <property type="match status" value="1"/>
</dbReference>
<dbReference type="eggNOG" id="ENOG502SE9A">
    <property type="taxonomic scope" value="Eukaryota"/>
</dbReference>
<dbReference type="AlphaFoldDB" id="A0A0L0DI00"/>
<keyword evidence="3" id="KW-1185">Reference proteome</keyword>
<reference evidence="2 3" key="1">
    <citation type="submission" date="2010-05" db="EMBL/GenBank/DDBJ databases">
        <title>The Genome Sequence of Thecamonas trahens ATCC 50062.</title>
        <authorList>
            <consortium name="The Broad Institute Genome Sequencing Platform"/>
            <person name="Russ C."/>
            <person name="Cuomo C."/>
            <person name="Shea T."/>
            <person name="Young S.K."/>
            <person name="Zeng Q."/>
            <person name="Koehrsen M."/>
            <person name="Haas B."/>
            <person name="Borodovsky M."/>
            <person name="Guigo R."/>
            <person name="Alvarado L."/>
            <person name="Berlin A."/>
            <person name="Bochicchio J."/>
            <person name="Borenstein D."/>
            <person name="Chapman S."/>
            <person name="Chen Z."/>
            <person name="Freedman E."/>
            <person name="Gellesch M."/>
            <person name="Goldberg J."/>
            <person name="Griggs A."/>
            <person name="Gujja S."/>
            <person name="Heilman E."/>
            <person name="Heiman D."/>
            <person name="Hepburn T."/>
            <person name="Howarth C."/>
            <person name="Jen D."/>
            <person name="Larson L."/>
            <person name="Mehta T."/>
            <person name="Park D."/>
            <person name="Pearson M."/>
            <person name="Roberts A."/>
            <person name="Saif S."/>
            <person name="Shenoy N."/>
            <person name="Sisk P."/>
            <person name="Stolte C."/>
            <person name="Sykes S."/>
            <person name="Thomson T."/>
            <person name="Walk T."/>
            <person name="White J."/>
            <person name="Yandava C."/>
            <person name="Burger G."/>
            <person name="Gray M.W."/>
            <person name="Holland P.W.H."/>
            <person name="King N."/>
            <person name="Lang F.B.F."/>
            <person name="Roger A.J."/>
            <person name="Ruiz-Trillo I."/>
            <person name="Lander E."/>
            <person name="Nusbaum C."/>
        </authorList>
    </citation>
    <scope>NUCLEOTIDE SEQUENCE [LARGE SCALE GENOMIC DNA]</scope>
    <source>
        <strain evidence="2 3">ATCC 50062</strain>
    </source>
</reference>
<dbReference type="InterPro" id="IPR015019">
    <property type="entry name" value="LAMTOR3"/>
</dbReference>
<dbReference type="PANTHER" id="PTHR13378:SF1">
    <property type="entry name" value="RAGULATOR COMPLEX PROTEIN LAMTOR3"/>
    <property type="match status" value="1"/>
</dbReference>
<sequence>MSEYRAFFEELLTRVHGLESILLTDSQGAVLLQVTRPVAEDKVEGAADGAEADAGEATVLEPAMSGVFVMACDQAAKLGIGATSSMISYYENNVIVQLNVAPLVLSFIGSHQVNAGAVLAMAPELYAGLEPLCRVVMDFEE</sequence>
<dbReference type="STRING" id="461836.A0A0L0DI00"/>
<dbReference type="SUPFAM" id="SSF103196">
    <property type="entry name" value="Roadblock/LC7 domain"/>
    <property type="match status" value="1"/>
</dbReference>
<dbReference type="OMA" id="YQVIQMN"/>
<dbReference type="GeneID" id="25566643"/>
<keyword evidence="2" id="KW-0808">Transferase</keyword>
<organism evidence="2 3">
    <name type="scientific">Thecamonas trahens ATCC 50062</name>
    <dbReference type="NCBI Taxonomy" id="461836"/>
    <lineage>
        <taxon>Eukaryota</taxon>
        <taxon>Apusozoa</taxon>
        <taxon>Apusomonadida</taxon>
        <taxon>Apusomonadidae</taxon>
        <taxon>Thecamonas</taxon>
    </lineage>
</organism>
<dbReference type="GO" id="GO:0016301">
    <property type="term" value="F:kinase activity"/>
    <property type="evidence" value="ECO:0007669"/>
    <property type="project" value="UniProtKB-KW"/>
</dbReference>
<evidence type="ECO:0000256" key="1">
    <source>
        <dbReference type="ARBA" id="ARBA00005356"/>
    </source>
</evidence>
<dbReference type="OrthoDB" id="343907at2759"/>
<dbReference type="GO" id="GO:0032008">
    <property type="term" value="P:positive regulation of TOR signaling"/>
    <property type="evidence" value="ECO:0007669"/>
    <property type="project" value="TreeGrafter"/>
</dbReference>
<dbReference type="EMBL" id="GL349469">
    <property type="protein sequence ID" value="KNC51731.1"/>
    <property type="molecule type" value="Genomic_DNA"/>
</dbReference>
<keyword evidence="2" id="KW-0418">Kinase</keyword>
<dbReference type="Gene3D" id="3.30.450.30">
    <property type="entry name" value="Dynein light chain 2a, cytoplasmic"/>
    <property type="match status" value="1"/>
</dbReference>
<dbReference type="GO" id="GO:0071986">
    <property type="term" value="C:Ragulator complex"/>
    <property type="evidence" value="ECO:0007669"/>
    <property type="project" value="TreeGrafter"/>
</dbReference>
<name>A0A0L0DI00_THETB</name>
<proteinExistence type="inferred from homology"/>
<dbReference type="Pfam" id="PF08923">
    <property type="entry name" value="MAPKK1_Int"/>
    <property type="match status" value="1"/>
</dbReference>
<dbReference type="RefSeq" id="XP_013755860.1">
    <property type="nucleotide sequence ID" value="XM_013900406.1"/>
</dbReference>
<comment type="similarity">
    <text evidence="1">Belongs to the LAMTOR3 family.</text>
</comment>
<accession>A0A0L0DI00</accession>
<evidence type="ECO:0000313" key="2">
    <source>
        <dbReference type="EMBL" id="KNC51731.1"/>
    </source>
</evidence>